<evidence type="ECO:0000313" key="8">
    <source>
        <dbReference type="Proteomes" id="UP000186594"/>
    </source>
</evidence>
<evidence type="ECO:0000256" key="3">
    <source>
        <dbReference type="ARBA" id="ARBA00022692"/>
    </source>
</evidence>
<evidence type="ECO:0000256" key="4">
    <source>
        <dbReference type="ARBA" id="ARBA00022989"/>
    </source>
</evidence>
<evidence type="ECO:0000313" key="7">
    <source>
        <dbReference type="EMBL" id="OLL26483.1"/>
    </source>
</evidence>
<dbReference type="GO" id="GO:0005789">
    <property type="term" value="C:endoplasmic reticulum membrane"/>
    <property type="evidence" value="ECO:0007669"/>
    <property type="project" value="TreeGrafter"/>
</dbReference>
<keyword evidence="4 6" id="KW-1133">Transmembrane helix</keyword>
<dbReference type="OMA" id="EWCELRP"/>
<keyword evidence="6" id="KW-0444">Lipid biosynthesis</keyword>
<feature type="transmembrane region" description="Helical" evidence="6">
    <location>
        <begin position="90"/>
        <end position="112"/>
    </location>
</feature>
<comment type="caution">
    <text evidence="6">Lacks conserved residue(s) required for the propagation of feature annotation.</text>
</comment>
<dbReference type="PANTHER" id="PTHR21257:SF52">
    <property type="entry name" value="DELTA(14)-STEROL REDUCTASE TM7SF2"/>
    <property type="match status" value="1"/>
</dbReference>
<dbReference type="Pfam" id="PF01222">
    <property type="entry name" value="ERG4_ERG24"/>
    <property type="match status" value="1"/>
</dbReference>
<feature type="transmembrane region" description="Helical" evidence="6">
    <location>
        <begin position="322"/>
        <end position="341"/>
    </location>
</feature>
<comment type="caution">
    <text evidence="7">The sequence shown here is derived from an EMBL/GenBank/DDBJ whole genome shotgun (WGS) entry which is preliminary data.</text>
</comment>
<evidence type="ECO:0000256" key="5">
    <source>
        <dbReference type="ARBA" id="ARBA00023136"/>
    </source>
</evidence>
<proteinExistence type="inferred from homology"/>
<keyword evidence="3 6" id="KW-0812">Transmembrane</keyword>
<keyword evidence="8" id="KW-1185">Reference proteome</keyword>
<keyword evidence="6" id="KW-0756">Sterol biosynthesis</keyword>
<name>A0A1U7LV84_NEOID</name>
<dbReference type="OrthoDB" id="10262235at2759"/>
<feature type="transmembrane region" description="Helical" evidence="6">
    <location>
        <begin position="133"/>
        <end position="150"/>
    </location>
</feature>
<feature type="transmembrane region" description="Helical" evidence="6">
    <location>
        <begin position="48"/>
        <end position="70"/>
    </location>
</feature>
<organism evidence="7 8">
    <name type="scientific">Neolecta irregularis (strain DAH-3)</name>
    <dbReference type="NCBI Taxonomy" id="1198029"/>
    <lineage>
        <taxon>Eukaryota</taxon>
        <taxon>Fungi</taxon>
        <taxon>Dikarya</taxon>
        <taxon>Ascomycota</taxon>
        <taxon>Taphrinomycotina</taxon>
        <taxon>Neolectales</taxon>
        <taxon>Neolectaceae</taxon>
        <taxon>Neolecta</taxon>
    </lineage>
</organism>
<keyword evidence="6" id="KW-1207">Sterol metabolism</keyword>
<comment type="subcellular location">
    <subcellularLocation>
        <location evidence="1">Membrane</location>
        <topology evidence="1">Multi-pass membrane protein</topology>
    </subcellularLocation>
</comment>
<protein>
    <recommendedName>
        <fullName evidence="6">Delta(14)-sterol reductase</fullName>
    </recommendedName>
    <alternativeName>
        <fullName evidence="6">C-14 sterol reductase</fullName>
    </alternativeName>
    <alternativeName>
        <fullName evidence="6">Sterol C14-reductase</fullName>
    </alternativeName>
</protein>
<dbReference type="Gene3D" id="1.20.120.1630">
    <property type="match status" value="1"/>
</dbReference>
<keyword evidence="5 6" id="KW-0472">Membrane</keyword>
<dbReference type="GO" id="GO:0006696">
    <property type="term" value="P:ergosterol biosynthetic process"/>
    <property type="evidence" value="ECO:0007669"/>
    <property type="project" value="EnsemblFungi"/>
</dbReference>
<keyword evidence="6" id="KW-0753">Steroid metabolism</keyword>
<evidence type="ECO:0000256" key="6">
    <source>
        <dbReference type="RuleBase" id="RU369120"/>
    </source>
</evidence>
<feature type="non-terminal residue" evidence="7">
    <location>
        <position position="1"/>
    </location>
</feature>
<reference evidence="7 8" key="1">
    <citation type="submission" date="2016-04" db="EMBL/GenBank/DDBJ databases">
        <title>Evolutionary innovation and constraint leading to complex multicellularity in the Ascomycota.</title>
        <authorList>
            <person name="Cisse O."/>
            <person name="Nguyen A."/>
            <person name="Hewitt D.A."/>
            <person name="Jedd G."/>
            <person name="Stajich J.E."/>
        </authorList>
    </citation>
    <scope>NUCLEOTIDE SEQUENCE [LARGE SCALE GENOMIC DNA]</scope>
    <source>
        <strain evidence="7 8">DAH-3</strain>
    </source>
</reference>
<dbReference type="InterPro" id="IPR001171">
    <property type="entry name" value="ERG24_DHCR-like"/>
</dbReference>
<accession>A0A1U7LV84</accession>
<dbReference type="STRING" id="1198029.A0A1U7LV84"/>
<keyword evidence="6" id="KW-0560">Oxidoreductase</keyword>
<comment type="similarity">
    <text evidence="2 6">Belongs to the ERG4/ERG24 family.</text>
</comment>
<sequence length="418" mass="47629">KAEISYNIAPELKTQTSFFAFVVIGRNASVAFNNTSVMLNPPTSHYEFLGPPGALLTSFGVCIVSFALFFLCTEDGCPPKELEIKWNKFWSWKITGLYLVWWILLLAMTIIVPGNYVQGTKLRDGKNLSYKMNGFRIFILVYSITLAIAYKSPSTLAYLADNFLPLISVTSLFSFLLAVFVYFRSYKSSAMLALGGNSSSGIYNWFIGRELNPRISILNLHDLDLKEWCELRPGLILWTILNLSFAMKQYVSLGYVQLSMILVNIFQFMYVWDSLYNEPAVLTTMDITTDGFGFMLSFGDLSWVPTTYSLQARYLSLFPRDFSTKMMAMVIVTQIVGYYIFRSSNSQKNEFRKDPNASTVKHLKFLETKAGSLLLISGWWGTARHINYLGDWIMACSWCLTTGFNTPITYFYVVYFAV</sequence>
<keyword evidence="6" id="KW-0752">Steroid biosynthesis</keyword>
<gene>
    <name evidence="7" type="ORF">NEOLI_003367</name>
</gene>
<dbReference type="GO" id="GO:0050613">
    <property type="term" value="F:Delta14-sterol reductase activity"/>
    <property type="evidence" value="ECO:0007669"/>
    <property type="project" value="EnsemblFungi"/>
</dbReference>
<dbReference type="Proteomes" id="UP000186594">
    <property type="component" value="Unassembled WGS sequence"/>
</dbReference>
<evidence type="ECO:0000256" key="2">
    <source>
        <dbReference type="ARBA" id="ARBA00005402"/>
    </source>
</evidence>
<keyword evidence="6" id="KW-0443">Lipid metabolism</keyword>
<feature type="transmembrane region" description="Helical" evidence="6">
    <location>
        <begin position="250"/>
        <end position="272"/>
    </location>
</feature>
<dbReference type="EMBL" id="LXFE01000177">
    <property type="protein sequence ID" value="OLL26483.1"/>
    <property type="molecule type" value="Genomic_DNA"/>
</dbReference>
<feature type="transmembrane region" description="Helical" evidence="6">
    <location>
        <begin position="162"/>
        <end position="183"/>
    </location>
</feature>
<dbReference type="AlphaFoldDB" id="A0A1U7LV84"/>
<dbReference type="PANTHER" id="PTHR21257">
    <property type="entry name" value="DELTA(14)-STEROL REDUCTASE"/>
    <property type="match status" value="1"/>
</dbReference>
<evidence type="ECO:0000256" key="1">
    <source>
        <dbReference type="ARBA" id="ARBA00004141"/>
    </source>
</evidence>